<dbReference type="InterPro" id="IPR046372">
    <property type="entry name" value="PARG_cat_C"/>
</dbReference>
<reference evidence="2 3" key="1">
    <citation type="submission" date="2014-02" db="EMBL/GenBank/DDBJ databases">
        <title>The genome sequence of the entomopathogenic fungus Metarhizium robertsii ARSEF 2575.</title>
        <authorList>
            <person name="Giuliano Garisto Donzelli B."/>
            <person name="Roe B.A."/>
            <person name="Macmil S.L."/>
            <person name="Krasnoff S.B."/>
            <person name="Gibson D.M."/>
        </authorList>
    </citation>
    <scope>NUCLEOTIDE SEQUENCE [LARGE SCALE GENOMIC DNA]</scope>
    <source>
        <strain evidence="2 3">ARSEF 2575</strain>
    </source>
</reference>
<comment type="caution">
    <text evidence="2">The sequence shown here is derived from an EMBL/GenBank/DDBJ whole genome shotgun (WGS) entry which is preliminary data.</text>
</comment>
<gene>
    <name evidence="2" type="ORF">X797_008513</name>
</gene>
<dbReference type="Proteomes" id="UP000030151">
    <property type="component" value="Unassembled WGS sequence"/>
</dbReference>
<proteinExistence type="predicted"/>
<organism evidence="2 3">
    <name type="scientific">Metarhizium robertsii</name>
    <dbReference type="NCBI Taxonomy" id="568076"/>
    <lineage>
        <taxon>Eukaryota</taxon>
        <taxon>Fungi</taxon>
        <taxon>Dikarya</taxon>
        <taxon>Ascomycota</taxon>
        <taxon>Pezizomycotina</taxon>
        <taxon>Sordariomycetes</taxon>
        <taxon>Hypocreomycetidae</taxon>
        <taxon>Hypocreales</taxon>
        <taxon>Clavicipitaceae</taxon>
        <taxon>Metarhizium</taxon>
    </lineage>
</organism>
<feature type="domain" description="PARG catalytic Macro" evidence="1">
    <location>
        <begin position="87"/>
        <end position="154"/>
    </location>
</feature>
<dbReference type="GO" id="GO:0006282">
    <property type="term" value="P:regulation of DNA repair"/>
    <property type="evidence" value="ECO:0007669"/>
    <property type="project" value="InterPro"/>
</dbReference>
<dbReference type="GO" id="GO:0004649">
    <property type="term" value="F:poly(ADP-ribose) glycohydrolase activity"/>
    <property type="evidence" value="ECO:0007669"/>
    <property type="project" value="InterPro"/>
</dbReference>
<dbReference type="HOGENOM" id="CLU_973450_0_0_1"/>
<dbReference type="AlphaFoldDB" id="A0A0A1UQV4"/>
<evidence type="ECO:0000313" key="3">
    <source>
        <dbReference type="Proteomes" id="UP000030151"/>
    </source>
</evidence>
<protein>
    <recommendedName>
        <fullName evidence="1">PARG catalytic Macro domain-containing protein</fullName>
    </recommendedName>
</protein>
<dbReference type="EMBL" id="JELW01000027">
    <property type="protein sequence ID" value="EXU98336.1"/>
    <property type="molecule type" value="Genomic_DNA"/>
</dbReference>
<dbReference type="OrthoDB" id="1937899at2759"/>
<evidence type="ECO:0000259" key="1">
    <source>
        <dbReference type="Pfam" id="PF05028"/>
    </source>
</evidence>
<evidence type="ECO:0000313" key="2">
    <source>
        <dbReference type="EMBL" id="EXU98336.1"/>
    </source>
</evidence>
<sequence>MTFMTLVFWYNSSQGHPKAVEMYITAPFVYFEMMHIFDAISDSEQIEYSLHALGSDTILTTKPWNEIPLRQASVVSVPSYSTLQQELTCQESNGAVAASANKDIGFGQSATQEEIYVGNCPEACPAVLVTPTLGPDQVLVITGARPILRFVGQRGRMLFMDALEMDEIDENDGLLLDLKPKTFNGDPGVKRCSLWIAMSLAGKELRIPCDPSQGEFSMSFERVGCQFGRVATVADLKNRLHSIPKWINHIGTVEILNEYKSCFFWSAVVRSGGLVKAAFYTTGTRQ</sequence>
<dbReference type="Pfam" id="PF05028">
    <property type="entry name" value="PARG_cat_C"/>
    <property type="match status" value="1"/>
</dbReference>
<name>A0A0A1UQV4_9HYPO</name>
<accession>A0A0A1UQV4</accession>